<dbReference type="Pfam" id="PF02618">
    <property type="entry name" value="YceG"/>
    <property type="match status" value="1"/>
</dbReference>
<dbReference type="GO" id="GO:0008932">
    <property type="term" value="F:lytic endotransglycosylase activity"/>
    <property type="evidence" value="ECO:0007669"/>
    <property type="project" value="UniProtKB-UniRule"/>
</dbReference>
<dbReference type="GO" id="GO:0005886">
    <property type="term" value="C:plasma membrane"/>
    <property type="evidence" value="ECO:0007669"/>
    <property type="project" value="UniProtKB-UniRule"/>
</dbReference>
<sequence length="455" mass="48010">MADPRNPRGGAGAGQGRPDRTPRHSRQQGRRAAEAPCAPLARHAASQRAQAPDRAAPPRRGASRATAQRVASGATTRRVSERTQAQTRSRGAVRHPGSGGPAAPSRLPLVVAAVAAVAAVVVACLVVSRCAASPSDAPSQEPASGEVEIQVAEGAGTDAIAQSLVDAGLVKDSATFTKAVMAQGAGQSLKPGTYRFAAGIPVTQIVEQLVEGPNTTSNRVTVPEGLTVAKTAAYVQDALGIPADDFVAQAKASNYSSDYPFLSEAADDSLEGFLWASTYDFSGKEVSADAVIRAMLDRYVTATASLDWQSGEAALKGAYGVDFDDYDVLILASVIEREAVTEQDRPLVSSVFYNRMRDGMPLQSDATMGYVTGGEVTADDLKKESPYNTYLNKGLPPTPICTPSIECVQAALNPQSTDYLYFLIIENGTYSNHTFSRTYDEHMAAIEQARQDQAP</sequence>
<evidence type="ECO:0000256" key="3">
    <source>
        <dbReference type="ARBA" id="ARBA00022989"/>
    </source>
</evidence>
<keyword evidence="4 7" id="KW-0472">Membrane</keyword>
<dbReference type="EMBL" id="BQKC01000001">
    <property type="protein sequence ID" value="GJM55528.1"/>
    <property type="molecule type" value="Genomic_DNA"/>
</dbReference>
<keyword evidence="1 7" id="KW-1003">Cell membrane</keyword>
<dbReference type="Proteomes" id="UP001055025">
    <property type="component" value="Unassembled WGS sequence"/>
</dbReference>
<feature type="compositionally biased region" description="Low complexity" evidence="8">
    <location>
        <begin position="44"/>
        <end position="67"/>
    </location>
</feature>
<keyword evidence="10" id="KW-1185">Reference proteome</keyword>
<dbReference type="GO" id="GO:0071555">
    <property type="term" value="P:cell wall organization"/>
    <property type="evidence" value="ECO:0007669"/>
    <property type="project" value="UniProtKB-KW"/>
</dbReference>
<evidence type="ECO:0000256" key="5">
    <source>
        <dbReference type="ARBA" id="ARBA00023239"/>
    </source>
</evidence>
<gene>
    <name evidence="7" type="primary">mltG</name>
    <name evidence="9" type="ORF">ATOP_11830</name>
</gene>
<evidence type="ECO:0000256" key="7">
    <source>
        <dbReference type="HAMAP-Rule" id="MF_02065"/>
    </source>
</evidence>
<keyword evidence="3 7" id="KW-1133">Transmembrane helix</keyword>
<feature type="site" description="Important for catalytic activity" evidence="7">
    <location>
        <position position="338"/>
    </location>
</feature>
<evidence type="ECO:0000313" key="10">
    <source>
        <dbReference type="Proteomes" id="UP001055025"/>
    </source>
</evidence>
<dbReference type="InterPro" id="IPR003770">
    <property type="entry name" value="MLTG-like"/>
</dbReference>
<dbReference type="HAMAP" id="MF_02065">
    <property type="entry name" value="MltG"/>
    <property type="match status" value="1"/>
</dbReference>
<proteinExistence type="inferred from homology"/>
<comment type="caution">
    <text evidence="9">The sequence shown here is derived from an EMBL/GenBank/DDBJ whole genome shotgun (WGS) entry which is preliminary data.</text>
</comment>
<dbReference type="RefSeq" id="WP_265590822.1">
    <property type="nucleotide sequence ID" value="NZ_BQKC01000001.1"/>
</dbReference>
<comment type="similarity">
    <text evidence="7">Belongs to the transglycosylase MltG family.</text>
</comment>
<evidence type="ECO:0000256" key="2">
    <source>
        <dbReference type="ARBA" id="ARBA00022692"/>
    </source>
</evidence>
<dbReference type="GO" id="GO:0009252">
    <property type="term" value="P:peptidoglycan biosynthetic process"/>
    <property type="evidence" value="ECO:0007669"/>
    <property type="project" value="UniProtKB-UniRule"/>
</dbReference>
<name>A0AAV5B3V6_9ACTN</name>
<comment type="catalytic activity">
    <reaction evidence="7">
        <text>a peptidoglycan chain = a peptidoglycan chain with N-acetyl-1,6-anhydromuramyl-[peptide] at the reducing end + a peptidoglycan chain with N-acetylglucosamine at the non-reducing end.</text>
        <dbReference type="EC" id="4.2.2.29"/>
    </reaction>
</comment>
<evidence type="ECO:0000256" key="1">
    <source>
        <dbReference type="ARBA" id="ARBA00022475"/>
    </source>
</evidence>
<dbReference type="PANTHER" id="PTHR30518">
    <property type="entry name" value="ENDOLYTIC MUREIN TRANSGLYCOSYLASE"/>
    <property type="match status" value="1"/>
</dbReference>
<keyword evidence="6 7" id="KW-0961">Cell wall biogenesis/degradation</keyword>
<keyword evidence="5 7" id="KW-0456">Lyase</keyword>
<dbReference type="NCBIfam" id="TIGR00247">
    <property type="entry name" value="endolytic transglycosylase MltG"/>
    <property type="match status" value="1"/>
</dbReference>
<dbReference type="AlphaFoldDB" id="A0AAV5B3V6"/>
<dbReference type="Gene3D" id="3.30.1490.480">
    <property type="entry name" value="Endolytic murein transglycosylase"/>
    <property type="match status" value="1"/>
</dbReference>
<protein>
    <recommendedName>
        <fullName evidence="7">Endolytic murein transglycosylase</fullName>
        <ecNumber evidence="7">4.2.2.29</ecNumber>
    </recommendedName>
    <alternativeName>
        <fullName evidence="7">Peptidoglycan lytic transglycosylase</fullName>
    </alternativeName>
    <alternativeName>
        <fullName evidence="7">Peptidoglycan polymerization terminase</fullName>
    </alternativeName>
</protein>
<feature type="compositionally biased region" description="Polar residues" evidence="8">
    <location>
        <begin position="73"/>
        <end position="89"/>
    </location>
</feature>
<organism evidence="9 10">
    <name type="scientific">Granulimonas faecalis</name>
    <dbReference type="NCBI Taxonomy" id="2894155"/>
    <lineage>
        <taxon>Bacteria</taxon>
        <taxon>Bacillati</taxon>
        <taxon>Actinomycetota</taxon>
        <taxon>Coriobacteriia</taxon>
        <taxon>Coriobacteriales</taxon>
        <taxon>Kribbibacteriaceae</taxon>
        <taxon>Granulimonas</taxon>
    </lineage>
</organism>
<dbReference type="CDD" id="cd08010">
    <property type="entry name" value="MltG_like"/>
    <property type="match status" value="1"/>
</dbReference>
<comment type="function">
    <text evidence="7">Functions as a peptidoglycan terminase that cleaves nascent peptidoglycan strands endolytically to terminate their elongation.</text>
</comment>
<keyword evidence="2 7" id="KW-0812">Transmembrane</keyword>
<evidence type="ECO:0000313" key="9">
    <source>
        <dbReference type="EMBL" id="GJM55528.1"/>
    </source>
</evidence>
<reference evidence="9" key="1">
    <citation type="journal article" date="2022" name="Int. J. Syst. Evol. Microbiol.">
        <title>Granulimonas faecalis gen. nov., sp. nov., and Leptogranulimonas caecicola gen. nov., sp. nov., novel lactate-producing Atopobiaceae bacteria isolated from mouse intestines, and an emended description of the family Atopobiaceae.</title>
        <authorList>
            <person name="Morinaga K."/>
            <person name="Kusada H."/>
            <person name="Sakamoto S."/>
            <person name="Murakami T."/>
            <person name="Toyoda A."/>
            <person name="Mori H."/>
            <person name="Meng X.Y."/>
            <person name="Takashino M."/>
            <person name="Murotomi K."/>
            <person name="Tamaki H."/>
        </authorList>
    </citation>
    <scope>NUCLEOTIDE SEQUENCE</scope>
    <source>
        <strain evidence="9">OPF53</strain>
    </source>
</reference>
<dbReference type="Gene3D" id="3.30.160.60">
    <property type="entry name" value="Classic Zinc Finger"/>
    <property type="match status" value="1"/>
</dbReference>
<accession>A0AAV5B3V6</accession>
<feature type="region of interest" description="Disordered" evidence="8">
    <location>
        <begin position="1"/>
        <end position="104"/>
    </location>
</feature>
<evidence type="ECO:0000256" key="6">
    <source>
        <dbReference type="ARBA" id="ARBA00023316"/>
    </source>
</evidence>
<dbReference type="EC" id="4.2.2.29" evidence="7"/>
<evidence type="ECO:0000256" key="4">
    <source>
        <dbReference type="ARBA" id="ARBA00023136"/>
    </source>
</evidence>
<dbReference type="PANTHER" id="PTHR30518:SF2">
    <property type="entry name" value="ENDOLYTIC MUREIN TRANSGLYCOSYLASE"/>
    <property type="match status" value="1"/>
</dbReference>
<evidence type="ECO:0000256" key="8">
    <source>
        <dbReference type="SAM" id="MobiDB-lite"/>
    </source>
</evidence>